<accession>A0ABM4UR76</accession>
<evidence type="ECO:0000313" key="1">
    <source>
        <dbReference type="Proteomes" id="UP001652660"/>
    </source>
</evidence>
<organism evidence="1 2">
    <name type="scientific">Coffea arabica</name>
    <name type="common">Arabian coffee</name>
    <dbReference type="NCBI Taxonomy" id="13443"/>
    <lineage>
        <taxon>Eukaryota</taxon>
        <taxon>Viridiplantae</taxon>
        <taxon>Streptophyta</taxon>
        <taxon>Embryophyta</taxon>
        <taxon>Tracheophyta</taxon>
        <taxon>Spermatophyta</taxon>
        <taxon>Magnoliopsida</taxon>
        <taxon>eudicotyledons</taxon>
        <taxon>Gunneridae</taxon>
        <taxon>Pentapetalae</taxon>
        <taxon>asterids</taxon>
        <taxon>lamiids</taxon>
        <taxon>Gentianales</taxon>
        <taxon>Rubiaceae</taxon>
        <taxon>Ixoroideae</taxon>
        <taxon>Gardenieae complex</taxon>
        <taxon>Bertiereae - Coffeeae clade</taxon>
        <taxon>Coffeeae</taxon>
        <taxon>Coffea</taxon>
    </lineage>
</organism>
<keyword evidence="1" id="KW-1185">Reference proteome</keyword>
<dbReference type="GeneID" id="140008801"/>
<proteinExistence type="predicted"/>
<protein>
    <recommendedName>
        <fullName evidence="3">Retrotransposon gag domain-containing protein</fullName>
    </recommendedName>
</protein>
<sequence>MHGVEEDMKLEIAELYCRDRTNTWFHGVFGGRVSIPSSELSTALCERFRDRTLEKAIKEFNKLLQIGPIANYLEKFVMIKALVIPSLPNLTDSYYKACFLNGLKEEIVNMVKMGKLVSLADAIEAAKL</sequence>
<gene>
    <name evidence="2" type="primary">LOC140008801</name>
</gene>
<reference evidence="2" key="1">
    <citation type="submission" date="2025-08" db="UniProtKB">
        <authorList>
            <consortium name="RefSeq"/>
        </authorList>
    </citation>
    <scope>IDENTIFICATION</scope>
    <source>
        <tissue evidence="2">Leaves</tissue>
    </source>
</reference>
<dbReference type="Proteomes" id="UP001652660">
    <property type="component" value="Chromosome 6c"/>
</dbReference>
<name>A0ABM4UR76_COFAR</name>
<evidence type="ECO:0000313" key="2">
    <source>
        <dbReference type="RefSeq" id="XP_071909783.1"/>
    </source>
</evidence>
<evidence type="ECO:0008006" key="3">
    <source>
        <dbReference type="Google" id="ProtNLM"/>
    </source>
</evidence>
<dbReference type="RefSeq" id="XP_071909783.1">
    <property type="nucleotide sequence ID" value="XM_072053682.1"/>
</dbReference>